<dbReference type="AlphaFoldDB" id="A0A858R5I1"/>
<dbReference type="Pfam" id="PF13673">
    <property type="entry name" value="Acetyltransf_10"/>
    <property type="match status" value="1"/>
</dbReference>
<dbReference type="Proteomes" id="UP000501891">
    <property type="component" value="Chromosome"/>
</dbReference>
<dbReference type="KEGG" id="acru:HHL28_05190"/>
<evidence type="ECO:0000313" key="3">
    <source>
        <dbReference type="Proteomes" id="UP000501891"/>
    </source>
</evidence>
<dbReference type="CDD" id="cd04301">
    <property type="entry name" value="NAT_SF"/>
    <property type="match status" value="1"/>
</dbReference>
<keyword evidence="3" id="KW-1185">Reference proteome</keyword>
<dbReference type="GO" id="GO:0016747">
    <property type="term" value="F:acyltransferase activity, transferring groups other than amino-acyl groups"/>
    <property type="evidence" value="ECO:0007669"/>
    <property type="project" value="InterPro"/>
</dbReference>
<accession>A0A858R5I1</accession>
<dbReference type="EMBL" id="CP051775">
    <property type="protein sequence ID" value="QJE72572.1"/>
    <property type="molecule type" value="Genomic_DNA"/>
</dbReference>
<feature type="domain" description="N-acetyltransferase" evidence="1">
    <location>
        <begin position="6"/>
        <end position="149"/>
    </location>
</feature>
<evidence type="ECO:0000313" key="2">
    <source>
        <dbReference type="EMBL" id="QJE72572.1"/>
    </source>
</evidence>
<sequence>MHLRWTAFEDLSVHQLYELLAFRQSVFIVEQASAYPDLDGLDQTCWHLMVRDRPGGALIGCLRARGPWGEEPALIGRIVVGPAARGTGLGRRLVAEGLRFLEREYPRTDVRIGAQAHLQNFYASFGFVTEGGEYDDGGIPHVTMWRRVGVALAA</sequence>
<dbReference type="PROSITE" id="PS51186">
    <property type="entry name" value="GNAT"/>
    <property type="match status" value="1"/>
</dbReference>
<gene>
    <name evidence="2" type="ORF">HHL28_05190</name>
</gene>
<dbReference type="InterPro" id="IPR000182">
    <property type="entry name" value="GNAT_dom"/>
</dbReference>
<reference evidence="2" key="1">
    <citation type="submission" date="2020-04" db="EMBL/GenBank/DDBJ databases">
        <title>A desert anoxygenic phototrophic bacterium fixes CO2 using RubisCO under aerobic conditions.</title>
        <authorList>
            <person name="Tang K."/>
        </authorList>
    </citation>
    <scope>NUCLEOTIDE SEQUENCE [LARGE SCALE GENOMIC DNA]</scope>
    <source>
        <strain evidence="2">MIMtkB3</strain>
    </source>
</reference>
<name>A0A858R5I1_9PROT</name>
<dbReference type="Gene3D" id="3.40.630.30">
    <property type="match status" value="1"/>
</dbReference>
<protein>
    <submittedName>
        <fullName evidence="2">GNAT family N-acetyltransferase</fullName>
    </submittedName>
</protein>
<evidence type="ECO:0000259" key="1">
    <source>
        <dbReference type="PROSITE" id="PS51186"/>
    </source>
</evidence>
<proteinExistence type="predicted"/>
<dbReference type="SUPFAM" id="SSF55729">
    <property type="entry name" value="Acyl-CoA N-acyltransferases (Nat)"/>
    <property type="match status" value="1"/>
</dbReference>
<dbReference type="InterPro" id="IPR016181">
    <property type="entry name" value="Acyl_CoA_acyltransferase"/>
</dbReference>
<organism evidence="2 3">
    <name type="scientific">Aerophototrophica crusticola</name>
    <dbReference type="NCBI Taxonomy" id="1709002"/>
    <lineage>
        <taxon>Bacteria</taxon>
        <taxon>Pseudomonadati</taxon>
        <taxon>Pseudomonadota</taxon>
        <taxon>Alphaproteobacteria</taxon>
        <taxon>Rhodospirillales</taxon>
        <taxon>Rhodospirillaceae</taxon>
        <taxon>Aerophototrophica</taxon>
    </lineage>
</organism>